<keyword evidence="1" id="KW-0732">Signal</keyword>
<evidence type="ECO:0008006" key="4">
    <source>
        <dbReference type="Google" id="ProtNLM"/>
    </source>
</evidence>
<evidence type="ECO:0000313" key="3">
    <source>
        <dbReference type="Proteomes" id="UP000217076"/>
    </source>
</evidence>
<proteinExistence type="predicted"/>
<sequence length="200" mass="21762">MRRLALAALLGLALVGPARAELAGEVSAEAPGEAPALTQQFAEPDYGYRLSYPADWAATRPEPFTLVLSGRLDSAQFHTTISVVNQPAGRPDDPEASAERLLRRYLNEIQAAATKAEVLTTAPFLLRRDGPFLRGTQAVTQFRRAGAWVRQWAVAVGRRDAPVVHLWIYSAPVELFDATRPLAQAVLESWHLTEPPGGGQ</sequence>
<evidence type="ECO:0000313" key="2">
    <source>
        <dbReference type="EMBL" id="SDG36970.1"/>
    </source>
</evidence>
<dbReference type="EMBL" id="FNCV01000001">
    <property type="protein sequence ID" value="SDG36970.1"/>
    <property type="molecule type" value="Genomic_DNA"/>
</dbReference>
<evidence type="ECO:0000256" key="1">
    <source>
        <dbReference type="SAM" id="SignalP"/>
    </source>
</evidence>
<dbReference type="Gene3D" id="3.40.1000.10">
    <property type="entry name" value="Mog1/PsbP, alpha/beta/alpha sandwich"/>
    <property type="match status" value="1"/>
</dbReference>
<organism evidence="2 3">
    <name type="scientific">Roseospirillum parvum</name>
    <dbReference type="NCBI Taxonomy" id="83401"/>
    <lineage>
        <taxon>Bacteria</taxon>
        <taxon>Pseudomonadati</taxon>
        <taxon>Pseudomonadota</taxon>
        <taxon>Alphaproteobacteria</taxon>
        <taxon>Rhodospirillales</taxon>
        <taxon>Rhodospirillaceae</taxon>
        <taxon>Roseospirillum</taxon>
    </lineage>
</organism>
<dbReference type="RefSeq" id="WP_092613939.1">
    <property type="nucleotide sequence ID" value="NZ_FNCV01000001.1"/>
</dbReference>
<dbReference type="AlphaFoldDB" id="A0A1G7TR11"/>
<feature type="signal peptide" evidence="1">
    <location>
        <begin position="1"/>
        <end position="20"/>
    </location>
</feature>
<keyword evidence="3" id="KW-1185">Reference proteome</keyword>
<dbReference type="Proteomes" id="UP000217076">
    <property type="component" value="Unassembled WGS sequence"/>
</dbReference>
<name>A0A1G7TR11_9PROT</name>
<dbReference type="OrthoDB" id="7358496at2"/>
<reference evidence="3" key="1">
    <citation type="submission" date="2016-10" db="EMBL/GenBank/DDBJ databases">
        <authorList>
            <person name="Varghese N."/>
            <person name="Submissions S."/>
        </authorList>
    </citation>
    <scope>NUCLEOTIDE SEQUENCE [LARGE SCALE GENOMIC DNA]</scope>
    <source>
        <strain evidence="3">930I</strain>
    </source>
</reference>
<protein>
    <recommendedName>
        <fullName evidence="4">Chalcone isomerase-like</fullName>
    </recommendedName>
</protein>
<accession>A0A1G7TR11</accession>
<gene>
    <name evidence="2" type="ORF">SAMN05421742_10157</name>
</gene>
<feature type="chain" id="PRO_5011568920" description="Chalcone isomerase-like" evidence="1">
    <location>
        <begin position="21"/>
        <end position="200"/>
    </location>
</feature>
<dbReference type="STRING" id="83401.SAMN05421742_10157"/>